<evidence type="ECO:0000259" key="3">
    <source>
        <dbReference type="PROSITE" id="PS51756"/>
    </source>
</evidence>
<dbReference type="eggNOG" id="COG1345">
    <property type="taxonomic scope" value="Bacteria"/>
</dbReference>
<sequence length="552" mass="61856">MGYKIQFEDITNVQREISNSVSIWNNSINKLLKAIKNFSDDSSLKGETMDSIKVYLCEVHGTLLVSMQNLIQDYAYSFLLYKDGYYNIDSDSKAKLPEQTFVDLSRELSYSRNNFANQIDLLISTKNKVSDLISYSGNSHDTMISNYNFLISGLDTLNSRIIAYEKLHQSQDLKLFKELLVSTRNFMENYSNKARDINTYQSGDLAKIDFAKELAVALDNSNRYLSNRKNIIEEADKRDKVRWEEILAKERRNRGIKNLIVGGLTLLVGTGAIIVTGGSGTPLVIAFAGKVFGTGTVAYSISNLTEAGQDTIYGSLGDNETRSINPIRDTIFLGNDKLYHGTGQFFTIGSSILIPIGKTNSIIKGSCQFLAGSAGAWVGGKVGYYGLKQLGFSKENAKIGQVLFSMYAGYKASQIIGGFTLNKFHKIGRPSWRKSEVDTGKNYTNYEPQKSFFNGKEVPYGTKGSVRPDYYIDEHSVEVKNYNIETHYGQNSLVYNISKQVKQRLSNLPEGTRQTIVIDVRGQLVNNSILKEIKDRIITKVGFDVEILFKTK</sequence>
<feature type="transmembrane region" description="Helical" evidence="2">
    <location>
        <begin position="259"/>
        <end position="278"/>
    </location>
</feature>
<dbReference type="RefSeq" id="WP_004832133.1">
    <property type="nucleotide sequence ID" value="NZ_DS483516.1"/>
</dbReference>
<dbReference type="Pfam" id="PF04740">
    <property type="entry name" value="LXG"/>
    <property type="match status" value="1"/>
</dbReference>
<dbReference type="eggNOG" id="COG3210">
    <property type="taxonomic scope" value="Bacteria"/>
</dbReference>
<keyword evidence="2" id="KW-0812">Transmembrane</keyword>
<protein>
    <recommendedName>
        <fullName evidence="3">LXG domain-containing protein</fullName>
    </recommendedName>
</protein>
<keyword evidence="2" id="KW-0472">Membrane</keyword>
<reference evidence="4 5" key="1">
    <citation type="submission" date="2007-09" db="EMBL/GenBank/DDBJ databases">
        <title>Draft genome sequence of Peptostreptococcus micros (ATCC 33270).</title>
        <authorList>
            <person name="Sudarsanam P."/>
            <person name="Ley R."/>
            <person name="Guruge J."/>
            <person name="Turnbaugh P.J."/>
            <person name="Mahowald M."/>
            <person name="Liep D."/>
            <person name="Gordon J."/>
        </authorList>
    </citation>
    <scope>NUCLEOTIDE SEQUENCE [LARGE SCALE GENOMIC DNA]</scope>
    <source>
        <strain evidence="4 5">ATCC 33270</strain>
    </source>
</reference>
<dbReference type="EMBL" id="ABEE02000015">
    <property type="protein sequence ID" value="EDP24455.1"/>
    <property type="molecule type" value="Genomic_DNA"/>
</dbReference>
<comment type="caution">
    <text evidence="4">The sequence shown here is derived from an EMBL/GenBank/DDBJ whole genome shotgun (WGS) entry which is preliminary data.</text>
</comment>
<dbReference type="HOGENOM" id="CLU_036392_0_0_9"/>
<comment type="similarity">
    <text evidence="1">In the N-terminal section; belongs to the LXG family.</text>
</comment>
<keyword evidence="2" id="KW-1133">Transmembrane helix</keyword>
<dbReference type="AlphaFoldDB" id="A8SJH0"/>
<evidence type="ECO:0000313" key="4">
    <source>
        <dbReference type="EMBL" id="EDP24455.1"/>
    </source>
</evidence>
<organism evidence="4 5">
    <name type="scientific">Parvimonas micra ATCC 33270</name>
    <dbReference type="NCBI Taxonomy" id="411465"/>
    <lineage>
        <taxon>Bacteria</taxon>
        <taxon>Bacillati</taxon>
        <taxon>Bacillota</taxon>
        <taxon>Tissierellia</taxon>
        <taxon>Tissierellales</taxon>
        <taxon>Peptoniphilaceae</taxon>
        <taxon>Parvimonas</taxon>
    </lineage>
</organism>
<evidence type="ECO:0000256" key="2">
    <source>
        <dbReference type="SAM" id="Phobius"/>
    </source>
</evidence>
<gene>
    <name evidence="4" type="ORF">PEPMIC_00304</name>
</gene>
<feature type="domain" description="LXG" evidence="3">
    <location>
        <begin position="1"/>
        <end position="231"/>
    </location>
</feature>
<proteinExistence type="inferred from homology"/>
<reference evidence="4 5" key="2">
    <citation type="submission" date="2007-09" db="EMBL/GenBank/DDBJ databases">
        <authorList>
            <person name="Fulton L."/>
            <person name="Clifton S."/>
            <person name="Fulton B."/>
            <person name="Xu J."/>
            <person name="Minx P."/>
            <person name="Pepin K.H."/>
            <person name="Johnson M."/>
            <person name="Thiruvilangam P."/>
            <person name="Bhonagiri V."/>
            <person name="Nash W.E."/>
            <person name="Mardis E.R."/>
            <person name="Wilson R.K."/>
        </authorList>
    </citation>
    <scope>NUCLEOTIDE SEQUENCE [LARGE SCALE GENOMIC DNA]</scope>
    <source>
        <strain evidence="4 5">ATCC 33270</strain>
    </source>
</reference>
<dbReference type="InterPro" id="IPR006829">
    <property type="entry name" value="LXG_dom"/>
</dbReference>
<dbReference type="PROSITE" id="PS51756">
    <property type="entry name" value="LXG"/>
    <property type="match status" value="1"/>
</dbReference>
<evidence type="ECO:0000256" key="1">
    <source>
        <dbReference type="ARBA" id="ARBA00034117"/>
    </source>
</evidence>
<evidence type="ECO:0000313" key="5">
    <source>
        <dbReference type="Proteomes" id="UP000003162"/>
    </source>
</evidence>
<name>A8SJH0_9FIRM</name>
<dbReference type="Proteomes" id="UP000003162">
    <property type="component" value="Unassembled WGS sequence"/>
</dbReference>
<accession>A8SJH0</accession>
<dbReference type="GeneID" id="93384413"/>